<feature type="compositionally biased region" description="Polar residues" evidence="1">
    <location>
        <begin position="38"/>
        <end position="49"/>
    </location>
</feature>
<evidence type="ECO:0000313" key="4">
    <source>
        <dbReference type="Proteomes" id="UP000760860"/>
    </source>
</evidence>
<dbReference type="AlphaFoldDB" id="A0A8T1HZ81"/>
<dbReference type="EMBL" id="RCMV01000372">
    <property type="protein sequence ID" value="KAG3218284.1"/>
    <property type="molecule type" value="Genomic_DNA"/>
</dbReference>
<comment type="caution">
    <text evidence="3">The sequence shown here is derived from an EMBL/GenBank/DDBJ whole genome shotgun (WGS) entry which is preliminary data.</text>
</comment>
<gene>
    <name evidence="2" type="ORF">PC117_g6972</name>
    <name evidence="3" type="ORF">PC129_g10909</name>
</gene>
<dbReference type="Proteomes" id="UP000736787">
    <property type="component" value="Unassembled WGS sequence"/>
</dbReference>
<feature type="region of interest" description="Disordered" evidence="1">
    <location>
        <begin position="18"/>
        <end position="49"/>
    </location>
</feature>
<evidence type="ECO:0000313" key="2">
    <source>
        <dbReference type="EMBL" id="KAG2947226.1"/>
    </source>
</evidence>
<evidence type="ECO:0000313" key="3">
    <source>
        <dbReference type="EMBL" id="KAG3218284.1"/>
    </source>
</evidence>
<dbReference type="EMBL" id="RCMK01000137">
    <property type="protein sequence ID" value="KAG2947226.1"/>
    <property type="molecule type" value="Genomic_DNA"/>
</dbReference>
<protein>
    <submittedName>
        <fullName evidence="3">Uncharacterized protein</fullName>
    </submittedName>
</protein>
<dbReference type="Proteomes" id="UP000760860">
    <property type="component" value="Unassembled WGS sequence"/>
</dbReference>
<accession>A0A8T1HZ81</accession>
<feature type="compositionally biased region" description="Basic and acidic residues" evidence="1">
    <location>
        <begin position="20"/>
        <end position="32"/>
    </location>
</feature>
<reference evidence="3" key="1">
    <citation type="submission" date="2018-05" db="EMBL/GenBank/DDBJ databases">
        <title>Effector identification in a new, highly contiguous assembly of the strawberry crown rot pathogen Phytophthora cactorum.</title>
        <authorList>
            <person name="Armitage A.D."/>
            <person name="Nellist C.F."/>
            <person name="Bates H."/>
            <person name="Vickerstaff R.J."/>
            <person name="Harrison R.J."/>
        </authorList>
    </citation>
    <scope>NUCLEOTIDE SEQUENCE</scope>
    <source>
        <strain evidence="2">4040</strain>
        <strain evidence="3">P421</strain>
    </source>
</reference>
<organism evidence="3 4">
    <name type="scientific">Phytophthora cactorum</name>
    <dbReference type="NCBI Taxonomy" id="29920"/>
    <lineage>
        <taxon>Eukaryota</taxon>
        <taxon>Sar</taxon>
        <taxon>Stramenopiles</taxon>
        <taxon>Oomycota</taxon>
        <taxon>Peronosporomycetes</taxon>
        <taxon>Peronosporales</taxon>
        <taxon>Peronosporaceae</taxon>
        <taxon>Phytophthora</taxon>
    </lineage>
</organism>
<name>A0A8T1HZ81_9STRA</name>
<sequence>MGVVELIGDEAAVAEELEFDPERFADDRHRPLPDSNGGVDSNASSTALQ</sequence>
<evidence type="ECO:0000256" key="1">
    <source>
        <dbReference type="SAM" id="MobiDB-lite"/>
    </source>
</evidence>
<proteinExistence type="predicted"/>